<evidence type="ECO:0000256" key="1">
    <source>
        <dbReference type="ARBA" id="ARBA00004651"/>
    </source>
</evidence>
<feature type="transmembrane region" description="Helical" evidence="7">
    <location>
        <begin position="102"/>
        <end position="123"/>
    </location>
</feature>
<keyword evidence="6 7" id="KW-0472">Membrane</keyword>
<feature type="transmembrane region" description="Helical" evidence="7">
    <location>
        <begin position="208"/>
        <end position="233"/>
    </location>
</feature>
<dbReference type="AlphaFoldDB" id="A0A2T5RLL7"/>
<dbReference type="InterPro" id="IPR000515">
    <property type="entry name" value="MetI-like"/>
</dbReference>
<feature type="domain" description="ABC transmembrane type-1" evidence="8">
    <location>
        <begin position="65"/>
        <end position="277"/>
    </location>
</feature>
<feature type="transmembrane region" description="Helical" evidence="7">
    <location>
        <begin position="68"/>
        <end position="90"/>
    </location>
</feature>
<organism evidence="9 11">
    <name type="scientific">Halanaerobium saccharolyticum</name>
    <dbReference type="NCBI Taxonomy" id="43595"/>
    <lineage>
        <taxon>Bacteria</taxon>
        <taxon>Bacillati</taxon>
        <taxon>Bacillota</taxon>
        <taxon>Clostridia</taxon>
        <taxon>Halanaerobiales</taxon>
        <taxon>Halanaerobiaceae</taxon>
        <taxon>Halanaerobium</taxon>
    </lineage>
</organism>
<gene>
    <name evidence="10" type="ORF">C7957_11274</name>
    <name evidence="9" type="ORF">C8C76_10839</name>
</gene>
<dbReference type="Pfam" id="PF00528">
    <property type="entry name" value="BPD_transp_1"/>
    <property type="match status" value="1"/>
</dbReference>
<dbReference type="PANTHER" id="PTHR30193:SF37">
    <property type="entry name" value="INNER MEMBRANE ABC TRANSPORTER PERMEASE PROTEIN YCJO"/>
    <property type="match status" value="1"/>
</dbReference>
<keyword evidence="5 7" id="KW-1133">Transmembrane helix</keyword>
<dbReference type="SUPFAM" id="SSF161098">
    <property type="entry name" value="MetI-like"/>
    <property type="match status" value="1"/>
</dbReference>
<dbReference type="Gene3D" id="1.10.3720.10">
    <property type="entry name" value="MetI-like"/>
    <property type="match status" value="1"/>
</dbReference>
<evidence type="ECO:0000313" key="11">
    <source>
        <dbReference type="Proteomes" id="UP000244089"/>
    </source>
</evidence>
<evidence type="ECO:0000256" key="2">
    <source>
        <dbReference type="ARBA" id="ARBA00022448"/>
    </source>
</evidence>
<evidence type="ECO:0000256" key="7">
    <source>
        <dbReference type="RuleBase" id="RU363032"/>
    </source>
</evidence>
<proteinExistence type="inferred from homology"/>
<comment type="caution">
    <text evidence="9">The sequence shown here is derived from an EMBL/GenBank/DDBJ whole genome shotgun (WGS) entry which is preliminary data.</text>
</comment>
<comment type="subcellular location">
    <subcellularLocation>
        <location evidence="1 7">Cell membrane</location>
        <topology evidence="1 7">Multi-pass membrane protein</topology>
    </subcellularLocation>
</comment>
<dbReference type="EMBL" id="SNXX01000012">
    <property type="protein sequence ID" value="TDP93592.1"/>
    <property type="molecule type" value="Genomic_DNA"/>
</dbReference>
<evidence type="ECO:0000256" key="5">
    <source>
        <dbReference type="ARBA" id="ARBA00022989"/>
    </source>
</evidence>
<dbReference type="GO" id="GO:0005886">
    <property type="term" value="C:plasma membrane"/>
    <property type="evidence" value="ECO:0007669"/>
    <property type="project" value="UniProtKB-SubCell"/>
</dbReference>
<feature type="transmembrane region" description="Helical" evidence="7">
    <location>
        <begin position="129"/>
        <end position="151"/>
    </location>
</feature>
<dbReference type="Proteomes" id="UP000244089">
    <property type="component" value="Unassembled WGS sequence"/>
</dbReference>
<protein>
    <submittedName>
        <fullName evidence="9">Carbohydrate ABC transporter membrane protein 1 (CUT1 family)</fullName>
    </submittedName>
</protein>
<evidence type="ECO:0000256" key="6">
    <source>
        <dbReference type="ARBA" id="ARBA00023136"/>
    </source>
</evidence>
<dbReference type="EMBL" id="QAXS01000008">
    <property type="protein sequence ID" value="PTW00147.1"/>
    <property type="molecule type" value="Genomic_DNA"/>
</dbReference>
<keyword evidence="4 7" id="KW-0812">Transmembrane</keyword>
<keyword evidence="3" id="KW-1003">Cell membrane</keyword>
<evidence type="ECO:0000256" key="3">
    <source>
        <dbReference type="ARBA" id="ARBA00022475"/>
    </source>
</evidence>
<name>A0A2T5RLL7_9FIRM</name>
<dbReference type="InterPro" id="IPR051393">
    <property type="entry name" value="ABC_transporter_permease"/>
</dbReference>
<dbReference type="OrthoDB" id="9774308at2"/>
<evidence type="ECO:0000313" key="12">
    <source>
        <dbReference type="Proteomes" id="UP000295176"/>
    </source>
</evidence>
<feature type="transmembrane region" description="Helical" evidence="7">
    <location>
        <begin position="253"/>
        <end position="276"/>
    </location>
</feature>
<dbReference type="CDD" id="cd06261">
    <property type="entry name" value="TM_PBP2"/>
    <property type="match status" value="1"/>
</dbReference>
<dbReference type="InterPro" id="IPR035906">
    <property type="entry name" value="MetI-like_sf"/>
</dbReference>
<dbReference type="PANTHER" id="PTHR30193">
    <property type="entry name" value="ABC TRANSPORTER PERMEASE PROTEIN"/>
    <property type="match status" value="1"/>
</dbReference>
<evidence type="ECO:0000313" key="9">
    <source>
        <dbReference type="EMBL" id="PTW00147.1"/>
    </source>
</evidence>
<feature type="transmembrane region" description="Helical" evidence="7">
    <location>
        <begin position="12"/>
        <end position="35"/>
    </location>
</feature>
<comment type="similarity">
    <text evidence="7">Belongs to the binding-protein-dependent transport system permease family.</text>
</comment>
<accession>A0A2T5RLL7</accession>
<evidence type="ECO:0000313" key="10">
    <source>
        <dbReference type="EMBL" id="TDP93592.1"/>
    </source>
</evidence>
<dbReference type="Proteomes" id="UP000295176">
    <property type="component" value="Unassembled WGS sequence"/>
</dbReference>
<dbReference type="GO" id="GO:0055085">
    <property type="term" value="P:transmembrane transport"/>
    <property type="evidence" value="ECO:0007669"/>
    <property type="project" value="InterPro"/>
</dbReference>
<sequence length="288" mass="32865">MMKKNKSGLIFTSPFYILFLTFMVYPILFSFYLSFNKWNGVGEMEWVGLANYINLFRDDLVWKSMFNALFFFFTYVPVMLFLALVLAVFLNSNIKGRGFFRAAVYLPNITSLVAVAFTFQLLLDKNYGLLNMFLSYLGISSINWLGTPLGARLSIDMLMIWRWLGYNTIILLAGLQSIPEEMYEAAIIDGASKVQSFFRITVPLMKPVLLFTLVLSTIGTFRMFTEVFILTGGGPANSTLTPVVHLYNTGFNWFKFGYASSITYLIILITLILSMVQMKLLNEKEVKS</sequence>
<reference evidence="9 11" key="1">
    <citation type="submission" date="2018-04" db="EMBL/GenBank/DDBJ databases">
        <title>Subsurface microbial communities from deep shales in Ohio and West Virginia, USA.</title>
        <authorList>
            <person name="Wrighton K."/>
        </authorList>
    </citation>
    <scope>NUCLEOTIDE SEQUENCE [LARGE SCALE GENOMIC DNA]</scope>
    <source>
        <strain evidence="10 12">MSL 7</strain>
        <strain evidence="9 11">WC1</strain>
    </source>
</reference>
<evidence type="ECO:0000259" key="8">
    <source>
        <dbReference type="PROSITE" id="PS50928"/>
    </source>
</evidence>
<dbReference type="PROSITE" id="PS50928">
    <property type="entry name" value="ABC_TM1"/>
    <property type="match status" value="1"/>
</dbReference>
<keyword evidence="2 7" id="KW-0813">Transport</keyword>
<evidence type="ECO:0000256" key="4">
    <source>
        <dbReference type="ARBA" id="ARBA00022692"/>
    </source>
</evidence>